<proteinExistence type="predicted"/>
<dbReference type="EMBL" id="AP014548">
    <property type="protein sequence ID" value="BAO56447.1"/>
    <property type="molecule type" value="Genomic_DNA"/>
</dbReference>
<dbReference type="Proteomes" id="UP000031760">
    <property type="component" value="Chromosome"/>
</dbReference>
<evidence type="ECO:0000313" key="2">
    <source>
        <dbReference type="Proteomes" id="UP000031760"/>
    </source>
</evidence>
<keyword evidence="2" id="KW-1185">Reference proteome</keyword>
<dbReference type="AlphaFoldDB" id="W8VXS7"/>
<evidence type="ECO:0000313" key="1">
    <source>
        <dbReference type="EMBL" id="BAO56447.1"/>
    </source>
</evidence>
<name>W8VXS7_9FLAO</name>
<accession>W8VXS7</accession>
<organism evidence="1 2">
    <name type="scientific">Nonlabens marinus S1-08</name>
    <dbReference type="NCBI Taxonomy" id="1454201"/>
    <lineage>
        <taxon>Bacteria</taxon>
        <taxon>Pseudomonadati</taxon>
        <taxon>Bacteroidota</taxon>
        <taxon>Flavobacteriia</taxon>
        <taxon>Flavobacteriales</taxon>
        <taxon>Flavobacteriaceae</taxon>
        <taxon>Nonlabens</taxon>
    </lineage>
</organism>
<reference evidence="1 2" key="1">
    <citation type="journal article" date="2014" name="Proc. Natl. Acad. Sci. U.S.A.">
        <title>Functional characterization of flavobacteria rhodopsins reveals a unique class of light-driven chloride pump in bacteria.</title>
        <authorList>
            <person name="Yoshizawa S."/>
            <person name="Kumagai Y."/>
            <person name="Kim H."/>
            <person name="Ogura Y."/>
            <person name="Hayashi T."/>
            <person name="Iwasaki W."/>
            <person name="DeLong E.F."/>
            <person name="Kogure K."/>
        </authorList>
    </citation>
    <scope>NUCLEOTIDE SEQUENCE [LARGE SCALE GENOMIC DNA]</scope>
    <source>
        <strain evidence="1 2">S1-08</strain>
    </source>
</reference>
<protein>
    <submittedName>
        <fullName evidence="1">Uncharacterized protein</fullName>
    </submittedName>
</protein>
<dbReference type="KEGG" id="nmf:NMS_2438"/>
<sequence length="38" mass="4508">MKLYIHFYAKENAFLKKKDVPWLIQKFYLSATTIIGST</sequence>
<gene>
    <name evidence="1" type="ORF">NMS_2438</name>
</gene>
<dbReference type="HOGENOM" id="CLU_3330843_0_0_10"/>